<dbReference type="Proteomes" id="UP000236725">
    <property type="component" value="Unassembled WGS sequence"/>
</dbReference>
<organism evidence="1 2">
    <name type="scientific">Parabacteroides chinchillae</name>
    <dbReference type="NCBI Taxonomy" id="871327"/>
    <lineage>
        <taxon>Bacteria</taxon>
        <taxon>Pseudomonadati</taxon>
        <taxon>Bacteroidota</taxon>
        <taxon>Bacteroidia</taxon>
        <taxon>Bacteroidales</taxon>
        <taxon>Tannerellaceae</taxon>
        <taxon>Parabacteroides</taxon>
    </lineage>
</organism>
<accession>A0A8G2FB15</accession>
<dbReference type="EMBL" id="FNVS01000010">
    <property type="protein sequence ID" value="SEF93773.1"/>
    <property type="molecule type" value="Genomic_DNA"/>
</dbReference>
<evidence type="ECO:0000313" key="1">
    <source>
        <dbReference type="EMBL" id="SEF93773.1"/>
    </source>
</evidence>
<dbReference type="AlphaFoldDB" id="A0A8G2FB15"/>
<protein>
    <submittedName>
        <fullName evidence="1">Uncharacterized protein</fullName>
    </submittedName>
</protein>
<comment type="caution">
    <text evidence="1">The sequence shown here is derived from an EMBL/GenBank/DDBJ whole genome shotgun (WGS) entry which is preliminary data.</text>
</comment>
<evidence type="ECO:0000313" key="2">
    <source>
        <dbReference type="Proteomes" id="UP000236725"/>
    </source>
</evidence>
<sequence length="30" mass="3534">MPIEEKRKTKKDRIILVVLSDPMNSLKSYT</sequence>
<gene>
    <name evidence="1" type="ORF">SAMN05444001_11027</name>
</gene>
<proteinExistence type="predicted"/>
<keyword evidence="2" id="KW-1185">Reference proteome</keyword>
<reference evidence="1 2" key="1">
    <citation type="submission" date="2016-10" db="EMBL/GenBank/DDBJ databases">
        <authorList>
            <person name="Varghese N."/>
            <person name="Submissions S."/>
        </authorList>
    </citation>
    <scope>NUCLEOTIDE SEQUENCE [LARGE SCALE GENOMIC DNA]</scope>
    <source>
        <strain evidence="1 2">DSM 29073</strain>
    </source>
</reference>
<name>A0A8G2FB15_9BACT</name>